<organism evidence="6 7">
    <name type="scientific">Triplophysa tibetana</name>
    <dbReference type="NCBI Taxonomy" id="1572043"/>
    <lineage>
        <taxon>Eukaryota</taxon>
        <taxon>Metazoa</taxon>
        <taxon>Chordata</taxon>
        <taxon>Craniata</taxon>
        <taxon>Vertebrata</taxon>
        <taxon>Euteleostomi</taxon>
        <taxon>Actinopterygii</taxon>
        <taxon>Neopterygii</taxon>
        <taxon>Teleostei</taxon>
        <taxon>Ostariophysi</taxon>
        <taxon>Cypriniformes</taxon>
        <taxon>Nemacheilidae</taxon>
        <taxon>Triplophysa</taxon>
    </lineage>
</organism>
<evidence type="ECO:0000256" key="4">
    <source>
        <dbReference type="SAM" id="MobiDB-lite"/>
    </source>
</evidence>
<gene>
    <name evidence="6" type="ORF">E1301_Tti020418</name>
</gene>
<feature type="region of interest" description="Disordered" evidence="4">
    <location>
        <begin position="362"/>
        <end position="497"/>
    </location>
</feature>
<name>A0A5A9NC27_9TELE</name>
<sequence>MNCHRHVGPRGPGCPRVAVSDLRIVLLGKSSSENIRVMKSILGVDLRQSEAPSEYLHNHSVKVSGPVENRHITVINSVNLLQHNLSYHQITERMKECISLCSPGSHVFILVLQHHNFSQDDRNRVKRVLREFSEEAMKHTIVLTTDEEIYRTKQPSLVMNEEINNLIQKCGGGHLQFDEGQAAWLSEMFRRIDEIVEKEPDEYLICETYEDAEGSSVNREPKEEDSYFDDGRSEESHKTRSDDGTISFQVFLIIVPVGPLTDEDKEEIEKIQKIFDSTDHFMMIYMSDVTVDRNVTDFVKSDDKSHRLIRLGGGRYRVIGLKEKSKQIPDLLEYIENMKTEPYSLQMFVRAQEMRVRRETEENYEEKLKTMETKKLQQKIQPEEMEKKHEDEARKQAEEFNEFRERKETWERRKQREDDERREEERTRWEKKSDDISKEKEEEIKWRETQERKRKEREEKEREDMMGEHEQRIKEMKSKHEDEARKQAEEFNEFRERKEQHVEDLKEKLEEHQKQLELLEKLHQHFKQQKGEETEELRKEVEELRNKSICVIL</sequence>
<feature type="domain" description="AIG1-type G" evidence="5">
    <location>
        <begin position="22"/>
        <end position="215"/>
    </location>
</feature>
<dbReference type="GO" id="GO:0005525">
    <property type="term" value="F:GTP binding"/>
    <property type="evidence" value="ECO:0007669"/>
    <property type="project" value="UniProtKB-KW"/>
</dbReference>
<evidence type="ECO:0000256" key="1">
    <source>
        <dbReference type="ARBA" id="ARBA00008535"/>
    </source>
</evidence>
<dbReference type="PANTHER" id="PTHR10903">
    <property type="entry name" value="GTPASE, IMAP FAMILY MEMBER-RELATED"/>
    <property type="match status" value="1"/>
</dbReference>
<dbReference type="InterPro" id="IPR027417">
    <property type="entry name" value="P-loop_NTPase"/>
</dbReference>
<evidence type="ECO:0000256" key="3">
    <source>
        <dbReference type="ARBA" id="ARBA00023134"/>
    </source>
</evidence>
<proteinExistence type="inferred from homology"/>
<keyword evidence="2" id="KW-0547">Nucleotide-binding</keyword>
<dbReference type="InterPro" id="IPR006703">
    <property type="entry name" value="G_AIG1"/>
</dbReference>
<feature type="region of interest" description="Disordered" evidence="4">
    <location>
        <begin position="210"/>
        <end position="241"/>
    </location>
</feature>
<comment type="similarity">
    <text evidence="1">Belongs to the TRAFAC class TrmE-Era-EngA-EngB-Septin-like GTPase superfamily. AIG1/Toc34/Toc159-like paraseptin GTPase family. IAN subfamily.</text>
</comment>
<dbReference type="AlphaFoldDB" id="A0A5A9NC27"/>
<evidence type="ECO:0000313" key="6">
    <source>
        <dbReference type="EMBL" id="KAA0706359.1"/>
    </source>
</evidence>
<dbReference type="Proteomes" id="UP000324632">
    <property type="component" value="Chromosome 21"/>
</dbReference>
<dbReference type="PANTHER" id="PTHR10903:SF170">
    <property type="entry name" value="GTPASE IMAP FAMILY MEMBER 7"/>
    <property type="match status" value="1"/>
</dbReference>
<evidence type="ECO:0000313" key="7">
    <source>
        <dbReference type="Proteomes" id="UP000324632"/>
    </source>
</evidence>
<dbReference type="Gene3D" id="3.40.50.300">
    <property type="entry name" value="P-loop containing nucleotide triphosphate hydrolases"/>
    <property type="match status" value="2"/>
</dbReference>
<comment type="caution">
    <text evidence="6">The sequence shown here is derived from an EMBL/GenBank/DDBJ whole genome shotgun (WGS) entry which is preliminary data.</text>
</comment>
<reference evidence="6 7" key="1">
    <citation type="journal article" date="2019" name="Mol. Ecol. Resour.">
        <title>Chromosome-level genome assembly of Triplophysa tibetana, a fish adapted to the harsh high-altitude environment of the Tibetan Plateau.</title>
        <authorList>
            <person name="Yang X."/>
            <person name="Liu H."/>
            <person name="Ma Z."/>
            <person name="Zou Y."/>
            <person name="Zou M."/>
            <person name="Mao Y."/>
            <person name="Li X."/>
            <person name="Wang H."/>
            <person name="Chen T."/>
            <person name="Wang W."/>
            <person name="Yang R."/>
        </authorList>
    </citation>
    <scope>NUCLEOTIDE SEQUENCE [LARGE SCALE GENOMIC DNA]</scope>
    <source>
        <strain evidence="6">TTIB1903HZAU</strain>
        <tissue evidence="6">Muscle</tissue>
    </source>
</reference>
<dbReference type="EMBL" id="SOYY01000021">
    <property type="protein sequence ID" value="KAA0706359.1"/>
    <property type="molecule type" value="Genomic_DNA"/>
</dbReference>
<dbReference type="InterPro" id="IPR045058">
    <property type="entry name" value="GIMA/IAN/Toc"/>
</dbReference>
<accession>A0A5A9NC27</accession>
<evidence type="ECO:0000259" key="5">
    <source>
        <dbReference type="Pfam" id="PF04548"/>
    </source>
</evidence>
<feature type="compositionally biased region" description="Basic and acidic residues" evidence="4">
    <location>
        <begin position="219"/>
        <end position="241"/>
    </location>
</feature>
<evidence type="ECO:0000256" key="2">
    <source>
        <dbReference type="ARBA" id="ARBA00022741"/>
    </source>
</evidence>
<dbReference type="CDD" id="cd14688">
    <property type="entry name" value="bZIP_YAP"/>
    <property type="match status" value="1"/>
</dbReference>
<dbReference type="Pfam" id="PF04548">
    <property type="entry name" value="AIG1"/>
    <property type="match status" value="1"/>
</dbReference>
<keyword evidence="3" id="KW-0342">GTP-binding</keyword>
<keyword evidence="7" id="KW-1185">Reference proteome</keyword>
<protein>
    <recommendedName>
        <fullName evidence="5">AIG1-type G domain-containing protein</fullName>
    </recommendedName>
</protein>